<reference evidence="6 7" key="1">
    <citation type="journal article" date="2020" name="Microorganisms">
        <title>Osmotic Adaptation and Compatible Solute Biosynthesis of Phototrophic Bacteria as Revealed from Genome Analyses.</title>
        <authorList>
            <person name="Imhoff J.F."/>
            <person name="Rahn T."/>
            <person name="Kunzel S."/>
            <person name="Keller A."/>
            <person name="Neulinger S.C."/>
        </authorList>
    </citation>
    <scope>NUCLEOTIDE SEQUENCE [LARGE SCALE GENOMIC DNA]</scope>
    <source>
        <strain evidence="6 7">DSM 25653</strain>
    </source>
</reference>
<evidence type="ECO:0000256" key="5">
    <source>
        <dbReference type="SAM" id="Phobius"/>
    </source>
</evidence>
<dbReference type="Pfam" id="PF09685">
    <property type="entry name" value="MamF_MmsF"/>
    <property type="match status" value="1"/>
</dbReference>
<dbReference type="RefSeq" id="WP_200240343.1">
    <property type="nucleotide sequence ID" value="NZ_NRRY01000006.1"/>
</dbReference>
<evidence type="ECO:0000256" key="1">
    <source>
        <dbReference type="ARBA" id="ARBA00004141"/>
    </source>
</evidence>
<evidence type="ECO:0000256" key="3">
    <source>
        <dbReference type="ARBA" id="ARBA00022989"/>
    </source>
</evidence>
<protein>
    <recommendedName>
        <fullName evidence="8">DUF4870 domain-containing protein</fullName>
    </recommendedName>
</protein>
<keyword evidence="2 5" id="KW-0812">Transmembrane</keyword>
<comment type="caution">
    <text evidence="6">The sequence shown here is derived from an EMBL/GenBank/DDBJ whole genome shotgun (WGS) entry which is preliminary data.</text>
</comment>
<keyword evidence="4 5" id="KW-0472">Membrane</keyword>
<keyword evidence="7" id="KW-1185">Reference proteome</keyword>
<proteinExistence type="predicted"/>
<comment type="subcellular location">
    <subcellularLocation>
        <location evidence="1">Membrane</location>
        <topology evidence="1">Multi-pass membrane protein</topology>
    </subcellularLocation>
</comment>
<name>A0A9X0W816_9GAMM</name>
<accession>A0A9X0W816</accession>
<gene>
    <name evidence="6" type="ORF">CKO42_05715</name>
</gene>
<organism evidence="6 7">
    <name type="scientific">Lamprobacter modestohalophilus</name>
    <dbReference type="NCBI Taxonomy" id="1064514"/>
    <lineage>
        <taxon>Bacteria</taxon>
        <taxon>Pseudomonadati</taxon>
        <taxon>Pseudomonadota</taxon>
        <taxon>Gammaproteobacteria</taxon>
        <taxon>Chromatiales</taxon>
        <taxon>Chromatiaceae</taxon>
        <taxon>Lamprobacter</taxon>
    </lineage>
</organism>
<keyword evidence="3 5" id="KW-1133">Transmembrane helix</keyword>
<evidence type="ECO:0000256" key="4">
    <source>
        <dbReference type="ARBA" id="ARBA00023136"/>
    </source>
</evidence>
<sequence length="127" mass="14592">MKDPIPPLPSTSQSSNPNPSTSNAQIIYILYLVSLVVGVTGIVGVIMAYVYRDTAPDWLRSHYRFQIRTFWIGLLYVVSGMLLSVVLVGFLLLLFWLIWLILRCVKGLQQLERREPISDVETWLWPK</sequence>
<evidence type="ECO:0000256" key="2">
    <source>
        <dbReference type="ARBA" id="ARBA00022692"/>
    </source>
</evidence>
<feature type="transmembrane region" description="Helical" evidence="5">
    <location>
        <begin position="72"/>
        <end position="102"/>
    </location>
</feature>
<dbReference type="EMBL" id="NRRY01000006">
    <property type="protein sequence ID" value="MBK1617958.1"/>
    <property type="molecule type" value="Genomic_DNA"/>
</dbReference>
<evidence type="ECO:0008006" key="8">
    <source>
        <dbReference type="Google" id="ProtNLM"/>
    </source>
</evidence>
<evidence type="ECO:0000313" key="6">
    <source>
        <dbReference type="EMBL" id="MBK1617958.1"/>
    </source>
</evidence>
<evidence type="ECO:0000313" key="7">
    <source>
        <dbReference type="Proteomes" id="UP001138768"/>
    </source>
</evidence>
<dbReference type="InterPro" id="IPR019109">
    <property type="entry name" value="MamF_MmsF"/>
</dbReference>
<dbReference type="Proteomes" id="UP001138768">
    <property type="component" value="Unassembled WGS sequence"/>
</dbReference>
<dbReference type="AlphaFoldDB" id="A0A9X0W816"/>
<feature type="transmembrane region" description="Helical" evidence="5">
    <location>
        <begin position="26"/>
        <end position="51"/>
    </location>
</feature>